<evidence type="ECO:0000256" key="14">
    <source>
        <dbReference type="SAM" id="SignalP"/>
    </source>
</evidence>
<name>A0A8T2TIS5_CERRI</name>
<feature type="domain" description="X8" evidence="15">
    <location>
        <begin position="375"/>
        <end position="460"/>
    </location>
</feature>
<dbReference type="InterPro" id="IPR044965">
    <property type="entry name" value="Glyco_hydro_17_plant"/>
</dbReference>
<organism evidence="16 17">
    <name type="scientific">Ceratopteris richardii</name>
    <name type="common">Triangle waterfern</name>
    <dbReference type="NCBI Taxonomy" id="49495"/>
    <lineage>
        <taxon>Eukaryota</taxon>
        <taxon>Viridiplantae</taxon>
        <taxon>Streptophyta</taxon>
        <taxon>Embryophyta</taxon>
        <taxon>Tracheophyta</taxon>
        <taxon>Polypodiopsida</taxon>
        <taxon>Polypodiidae</taxon>
        <taxon>Polypodiales</taxon>
        <taxon>Pteridineae</taxon>
        <taxon>Pteridaceae</taxon>
        <taxon>Parkerioideae</taxon>
        <taxon>Ceratopteris</taxon>
    </lineage>
</organism>
<evidence type="ECO:0000256" key="1">
    <source>
        <dbReference type="ARBA" id="ARBA00000382"/>
    </source>
</evidence>
<comment type="catalytic activity">
    <reaction evidence="1">
        <text>Hydrolysis of (1-&gt;3)-beta-D-glucosidic linkages in (1-&gt;3)-beta-D-glucans.</text>
        <dbReference type="EC" id="3.2.1.39"/>
    </reaction>
</comment>
<evidence type="ECO:0000256" key="6">
    <source>
        <dbReference type="ARBA" id="ARBA00022622"/>
    </source>
</evidence>
<dbReference type="GO" id="GO:0005975">
    <property type="term" value="P:carbohydrate metabolic process"/>
    <property type="evidence" value="ECO:0007669"/>
    <property type="project" value="InterPro"/>
</dbReference>
<reference evidence="16" key="1">
    <citation type="submission" date="2021-08" db="EMBL/GenBank/DDBJ databases">
        <title>WGS assembly of Ceratopteris richardii.</title>
        <authorList>
            <person name="Marchant D.B."/>
            <person name="Chen G."/>
            <person name="Jenkins J."/>
            <person name="Shu S."/>
            <person name="Leebens-Mack J."/>
            <person name="Grimwood J."/>
            <person name="Schmutz J."/>
            <person name="Soltis P."/>
            <person name="Soltis D."/>
            <person name="Chen Z.-H."/>
        </authorList>
    </citation>
    <scope>NUCLEOTIDE SEQUENCE</scope>
    <source>
        <strain evidence="16">Whitten #5841</strain>
        <tissue evidence="16">Leaf</tissue>
    </source>
</reference>
<comment type="similarity">
    <text evidence="3 13">Belongs to the glycosyl hydrolase 17 family.</text>
</comment>
<dbReference type="OrthoDB" id="941679at2759"/>
<dbReference type="Gene3D" id="1.20.58.1040">
    <property type="match status" value="1"/>
</dbReference>
<dbReference type="AlphaFoldDB" id="A0A8T2TIS5"/>
<evidence type="ECO:0000256" key="13">
    <source>
        <dbReference type="RuleBase" id="RU004335"/>
    </source>
</evidence>
<feature type="chain" id="PRO_5035919378" description="glucan endo-1,3-beta-D-glucosidase" evidence="14">
    <location>
        <begin position="25"/>
        <end position="465"/>
    </location>
</feature>
<keyword evidence="5" id="KW-1003">Cell membrane</keyword>
<keyword evidence="7 14" id="KW-0732">Signal</keyword>
<keyword evidence="9" id="KW-0472">Membrane</keyword>
<dbReference type="EMBL" id="CM035417">
    <property type="protein sequence ID" value="KAH7423271.1"/>
    <property type="molecule type" value="Genomic_DNA"/>
</dbReference>
<dbReference type="Pfam" id="PF07983">
    <property type="entry name" value="X8"/>
    <property type="match status" value="1"/>
</dbReference>
<keyword evidence="6" id="KW-0336">GPI-anchor</keyword>
<evidence type="ECO:0000256" key="3">
    <source>
        <dbReference type="ARBA" id="ARBA00008773"/>
    </source>
</evidence>
<dbReference type="GO" id="GO:0005886">
    <property type="term" value="C:plasma membrane"/>
    <property type="evidence" value="ECO:0007669"/>
    <property type="project" value="UniProtKB-SubCell"/>
</dbReference>
<evidence type="ECO:0000313" key="16">
    <source>
        <dbReference type="EMBL" id="KAH7423271.1"/>
    </source>
</evidence>
<evidence type="ECO:0000313" key="17">
    <source>
        <dbReference type="Proteomes" id="UP000825935"/>
    </source>
</evidence>
<dbReference type="PANTHER" id="PTHR32227">
    <property type="entry name" value="GLUCAN ENDO-1,3-BETA-GLUCOSIDASE BG1-RELATED-RELATED"/>
    <property type="match status" value="1"/>
</dbReference>
<evidence type="ECO:0000256" key="7">
    <source>
        <dbReference type="ARBA" id="ARBA00022729"/>
    </source>
</evidence>
<evidence type="ECO:0000256" key="4">
    <source>
        <dbReference type="ARBA" id="ARBA00012780"/>
    </source>
</evidence>
<dbReference type="GO" id="GO:0042973">
    <property type="term" value="F:glucan endo-1,3-beta-D-glucosidase activity"/>
    <property type="evidence" value="ECO:0007669"/>
    <property type="project" value="UniProtKB-EC"/>
</dbReference>
<evidence type="ECO:0000256" key="5">
    <source>
        <dbReference type="ARBA" id="ARBA00022475"/>
    </source>
</evidence>
<keyword evidence="12" id="KW-0326">Glycosidase</keyword>
<dbReference type="GO" id="GO:0009506">
    <property type="term" value="C:plasmodesma"/>
    <property type="evidence" value="ECO:0007669"/>
    <property type="project" value="UniProtKB-ARBA"/>
</dbReference>
<sequence>MATAGRFLFRFLMFLSVLPSYADAMYTIGVNYGQLGDNLPPPRRAVELIKSMRIGKVKIYDANPAILGQLANSDIEVCVMLPNEQIVAVANNATLAEMFIRNNISTFYPATPIRTLLVGNEILSGPNQTWPYLVPAMINLHKALRKLRIRKIKVSTPLAMDMLGGPLFPPSNASFRTDIAQTVMKPMLRFLHHTNAPLFVDVYPFFARENDATHISLGFALFEPDAGIYKDVNSLEYHNLLDVQLDAVFAAMERAGFPKIRITISETGWPTREDLDERGASIHNAALYNRRLVKRALSNPPLGTPRRQGELIDTYFFALFNEDLKSGPTTERNWGLLYPNGTHVYDIDLTGYLNESQYKTLPNSPVEVPPGQLKLWCIANPDINATVLGGALSYACGAGSADCEPIQPGQPCFFPNTTLSHASYAFNDYYNRFHKSGGTCVFGGAANLTTNDPSYGSCKFSPTYV</sequence>
<dbReference type="FunFam" id="3.20.20.80:FF:000005">
    <property type="entry name" value="Glucan endo-1,3-beta-glucosidase 14"/>
    <property type="match status" value="1"/>
</dbReference>
<evidence type="ECO:0000256" key="10">
    <source>
        <dbReference type="ARBA" id="ARBA00023157"/>
    </source>
</evidence>
<feature type="signal peptide" evidence="14">
    <location>
        <begin position="1"/>
        <end position="24"/>
    </location>
</feature>
<dbReference type="InterPro" id="IPR000490">
    <property type="entry name" value="Glyco_hydro_17"/>
</dbReference>
<evidence type="ECO:0000256" key="12">
    <source>
        <dbReference type="ARBA" id="ARBA00023295"/>
    </source>
</evidence>
<gene>
    <name evidence="16" type="ORF">KP509_12G047300</name>
</gene>
<keyword evidence="11" id="KW-0325">Glycoprotein</keyword>
<dbReference type="FunFam" id="1.20.58.1040:FF:000001">
    <property type="entry name" value="Glucan endo-1,3-beta-glucosidase 4"/>
    <property type="match status" value="1"/>
</dbReference>
<dbReference type="Proteomes" id="UP000825935">
    <property type="component" value="Chromosome 12"/>
</dbReference>
<evidence type="ECO:0000256" key="2">
    <source>
        <dbReference type="ARBA" id="ARBA00004609"/>
    </source>
</evidence>
<comment type="caution">
    <text evidence="16">The sequence shown here is derived from an EMBL/GenBank/DDBJ whole genome shotgun (WGS) entry which is preliminary data.</text>
</comment>
<dbReference type="EC" id="3.2.1.39" evidence="4"/>
<dbReference type="InterPro" id="IPR012946">
    <property type="entry name" value="X8"/>
</dbReference>
<protein>
    <recommendedName>
        <fullName evidence="4">glucan endo-1,3-beta-D-glucosidase</fullName>
        <ecNumber evidence="4">3.2.1.39</ecNumber>
    </recommendedName>
</protein>
<dbReference type="Gene3D" id="3.20.20.80">
    <property type="entry name" value="Glycosidases"/>
    <property type="match status" value="1"/>
</dbReference>
<evidence type="ECO:0000256" key="9">
    <source>
        <dbReference type="ARBA" id="ARBA00023136"/>
    </source>
</evidence>
<evidence type="ECO:0000256" key="8">
    <source>
        <dbReference type="ARBA" id="ARBA00022801"/>
    </source>
</evidence>
<dbReference type="OMA" id="SSCSAIW"/>
<keyword evidence="8" id="KW-0378">Hydrolase</keyword>
<dbReference type="SUPFAM" id="SSF51445">
    <property type="entry name" value="(Trans)glycosidases"/>
    <property type="match status" value="1"/>
</dbReference>
<evidence type="ECO:0000259" key="15">
    <source>
        <dbReference type="SMART" id="SM00768"/>
    </source>
</evidence>
<keyword evidence="10" id="KW-1015">Disulfide bond</keyword>
<dbReference type="GO" id="GO:0098552">
    <property type="term" value="C:side of membrane"/>
    <property type="evidence" value="ECO:0007669"/>
    <property type="project" value="UniProtKB-KW"/>
</dbReference>
<keyword evidence="17" id="KW-1185">Reference proteome</keyword>
<dbReference type="SMART" id="SM00768">
    <property type="entry name" value="X8"/>
    <property type="match status" value="1"/>
</dbReference>
<accession>A0A8T2TIS5</accession>
<dbReference type="Pfam" id="PF00332">
    <property type="entry name" value="Glyco_hydro_17"/>
    <property type="match status" value="1"/>
</dbReference>
<proteinExistence type="inferred from homology"/>
<comment type="subcellular location">
    <subcellularLocation>
        <location evidence="2">Cell membrane</location>
        <topology evidence="2">Lipid-anchor</topology>
        <topology evidence="2">GPI-anchor</topology>
    </subcellularLocation>
</comment>
<keyword evidence="6" id="KW-0449">Lipoprotein</keyword>
<dbReference type="InterPro" id="IPR017853">
    <property type="entry name" value="GH"/>
</dbReference>
<evidence type="ECO:0000256" key="11">
    <source>
        <dbReference type="ARBA" id="ARBA00023180"/>
    </source>
</evidence>